<keyword evidence="1" id="KW-0175">Coiled coil</keyword>
<evidence type="ECO:0000256" key="1">
    <source>
        <dbReference type="SAM" id="Coils"/>
    </source>
</evidence>
<evidence type="ECO:0000313" key="4">
    <source>
        <dbReference type="Proteomes" id="UP000703269"/>
    </source>
</evidence>
<keyword evidence="4" id="KW-1185">Reference proteome</keyword>
<name>A0A9P3LFF1_9APHY</name>
<accession>A0A9P3LFF1</accession>
<evidence type="ECO:0000256" key="2">
    <source>
        <dbReference type="SAM" id="MobiDB-lite"/>
    </source>
</evidence>
<feature type="coiled-coil region" evidence="1">
    <location>
        <begin position="105"/>
        <end position="135"/>
    </location>
</feature>
<evidence type="ECO:0000313" key="3">
    <source>
        <dbReference type="EMBL" id="GJE92559.1"/>
    </source>
</evidence>
<dbReference type="Proteomes" id="UP000703269">
    <property type="component" value="Unassembled WGS sequence"/>
</dbReference>
<feature type="compositionally biased region" description="Basic and acidic residues" evidence="2">
    <location>
        <begin position="225"/>
        <end position="241"/>
    </location>
</feature>
<protein>
    <submittedName>
        <fullName evidence="3">Uncharacterized protein</fullName>
    </submittedName>
</protein>
<gene>
    <name evidence="3" type="ORF">PsYK624_087140</name>
</gene>
<reference evidence="3 4" key="1">
    <citation type="submission" date="2021-08" db="EMBL/GenBank/DDBJ databases">
        <title>Draft Genome Sequence of Phanerochaete sordida strain YK-624.</title>
        <authorList>
            <person name="Mori T."/>
            <person name="Dohra H."/>
            <person name="Suzuki T."/>
            <person name="Kawagishi H."/>
            <person name="Hirai H."/>
        </authorList>
    </citation>
    <scope>NUCLEOTIDE SEQUENCE [LARGE SCALE GENOMIC DNA]</scope>
    <source>
        <strain evidence="3 4">YK-624</strain>
    </source>
</reference>
<organism evidence="3 4">
    <name type="scientific">Phanerochaete sordida</name>
    <dbReference type="NCBI Taxonomy" id="48140"/>
    <lineage>
        <taxon>Eukaryota</taxon>
        <taxon>Fungi</taxon>
        <taxon>Dikarya</taxon>
        <taxon>Basidiomycota</taxon>
        <taxon>Agaricomycotina</taxon>
        <taxon>Agaricomycetes</taxon>
        <taxon>Polyporales</taxon>
        <taxon>Phanerochaetaceae</taxon>
        <taxon>Phanerochaete</taxon>
    </lineage>
</organism>
<proteinExistence type="predicted"/>
<feature type="region of interest" description="Disordered" evidence="2">
    <location>
        <begin position="215"/>
        <end position="255"/>
    </location>
</feature>
<comment type="caution">
    <text evidence="3">The sequence shown here is derived from an EMBL/GenBank/DDBJ whole genome shotgun (WGS) entry which is preliminary data.</text>
</comment>
<dbReference type="EMBL" id="BPQB01000027">
    <property type="protein sequence ID" value="GJE92559.1"/>
    <property type="molecule type" value="Genomic_DNA"/>
</dbReference>
<sequence>MAVVHKRYPELFTTKTRRGHYETSGTKLHPSVVLQLWAYGLDVASSDLALEASLSLNRSHPLLVIMQASTKTANDSSHNPSNGENGPIRSVLSHGLAIATGSVRLALAKQRKSELKGALKKLDELTAGLRSLQQSLQGDDLNWEFVHRVEHHLSADDLQKRIRRLKLEHNVVLGDLHRLQTLDYFTPAAATTHRNLREFMQRCAELERDYIHSSADVSRGHGSSRRPEDVRDGPVFAKDDAEPWDAPQAPRNSTRKELSIASYTLPICTSFNILILDL</sequence>
<dbReference type="AlphaFoldDB" id="A0A9P3LFF1"/>